<dbReference type="SUPFAM" id="SSF50965">
    <property type="entry name" value="Galactose oxidase, central domain"/>
    <property type="match status" value="1"/>
</dbReference>
<feature type="domain" description="Glyoxal oxidase N-terminal" evidence="2">
    <location>
        <begin position="46"/>
        <end position="189"/>
    </location>
</feature>
<dbReference type="PANTHER" id="PTHR32208:SF85">
    <property type="entry name" value="GLYOXAL OXIDASE N-TERMINUS FAMILY PROTEIN, EXPRESSED"/>
    <property type="match status" value="1"/>
</dbReference>
<feature type="non-terminal residue" evidence="4">
    <location>
        <position position="380"/>
    </location>
</feature>
<dbReference type="AlphaFoldDB" id="A0AAQ3SF77"/>
<dbReference type="EMBL" id="CP144745">
    <property type="protein sequence ID" value="WVZ54188.1"/>
    <property type="molecule type" value="Genomic_DNA"/>
</dbReference>
<dbReference type="InterPro" id="IPR014756">
    <property type="entry name" value="Ig_E-set"/>
</dbReference>
<dbReference type="Pfam" id="PF07250">
    <property type="entry name" value="Glyoxal_oxid_N"/>
    <property type="match status" value="1"/>
</dbReference>
<dbReference type="InterPro" id="IPR013783">
    <property type="entry name" value="Ig-like_fold"/>
</dbReference>
<dbReference type="SUPFAM" id="SSF81296">
    <property type="entry name" value="E set domains"/>
    <property type="match status" value="1"/>
</dbReference>
<protein>
    <recommendedName>
        <fullName evidence="6">Galactose oxidase-like Early set domain-containing protein</fullName>
    </recommendedName>
</protein>
<dbReference type="CDD" id="cd02851">
    <property type="entry name" value="E_set_GO_C"/>
    <property type="match status" value="1"/>
</dbReference>
<accession>A0AAQ3SF77</accession>
<dbReference type="Gene3D" id="2.60.40.10">
    <property type="entry name" value="Immunoglobulins"/>
    <property type="match status" value="1"/>
</dbReference>
<dbReference type="PANTHER" id="PTHR32208">
    <property type="entry name" value="SECRETED PROTEIN-RELATED"/>
    <property type="match status" value="1"/>
</dbReference>
<dbReference type="InterPro" id="IPR037293">
    <property type="entry name" value="Gal_Oxidase_central_sf"/>
</dbReference>
<evidence type="ECO:0000259" key="2">
    <source>
        <dbReference type="Pfam" id="PF07250"/>
    </source>
</evidence>
<dbReference type="Gene3D" id="2.130.10.80">
    <property type="entry name" value="Galactose oxidase/kelch, beta-propeller"/>
    <property type="match status" value="1"/>
</dbReference>
<dbReference type="Pfam" id="PF09118">
    <property type="entry name" value="GO-like_E_set"/>
    <property type="match status" value="1"/>
</dbReference>
<evidence type="ECO:0000256" key="1">
    <source>
        <dbReference type="ARBA" id="ARBA00022729"/>
    </source>
</evidence>
<evidence type="ECO:0008006" key="6">
    <source>
        <dbReference type="Google" id="ProtNLM"/>
    </source>
</evidence>
<keyword evidence="5" id="KW-1185">Reference proteome</keyword>
<dbReference type="Proteomes" id="UP001341281">
    <property type="component" value="Chromosome 01"/>
</dbReference>
<gene>
    <name evidence="4" type="ORF">U9M48_005026</name>
</gene>
<name>A0AAQ3SF77_PASNO</name>
<keyword evidence="1" id="KW-0732">Signal</keyword>
<proteinExistence type="predicted"/>
<evidence type="ECO:0000313" key="5">
    <source>
        <dbReference type="Proteomes" id="UP001341281"/>
    </source>
</evidence>
<organism evidence="4 5">
    <name type="scientific">Paspalum notatum var. saurae</name>
    <dbReference type="NCBI Taxonomy" id="547442"/>
    <lineage>
        <taxon>Eukaryota</taxon>
        <taxon>Viridiplantae</taxon>
        <taxon>Streptophyta</taxon>
        <taxon>Embryophyta</taxon>
        <taxon>Tracheophyta</taxon>
        <taxon>Spermatophyta</taxon>
        <taxon>Magnoliopsida</taxon>
        <taxon>Liliopsida</taxon>
        <taxon>Poales</taxon>
        <taxon>Poaceae</taxon>
        <taxon>PACMAD clade</taxon>
        <taxon>Panicoideae</taxon>
        <taxon>Andropogonodae</taxon>
        <taxon>Paspaleae</taxon>
        <taxon>Paspalinae</taxon>
        <taxon>Paspalum</taxon>
    </lineage>
</organism>
<reference evidence="4 5" key="1">
    <citation type="submission" date="2024-02" db="EMBL/GenBank/DDBJ databases">
        <title>High-quality chromosome-scale genome assembly of Pensacola bahiagrass (Paspalum notatum Flugge var. saurae).</title>
        <authorList>
            <person name="Vega J.M."/>
            <person name="Podio M."/>
            <person name="Orjuela J."/>
            <person name="Siena L.A."/>
            <person name="Pessino S.C."/>
            <person name="Combes M.C."/>
            <person name="Mariac C."/>
            <person name="Albertini E."/>
            <person name="Pupilli F."/>
            <person name="Ortiz J.P.A."/>
            <person name="Leblanc O."/>
        </authorList>
    </citation>
    <scope>NUCLEOTIDE SEQUENCE [LARGE SCALE GENOMIC DNA]</scope>
    <source>
        <strain evidence="4">R1</strain>
        <tissue evidence="4">Leaf</tissue>
    </source>
</reference>
<dbReference type="InterPro" id="IPR011043">
    <property type="entry name" value="Gal_Oxase/kelch_b-propeller"/>
</dbReference>
<evidence type="ECO:0000259" key="3">
    <source>
        <dbReference type="Pfam" id="PF09118"/>
    </source>
</evidence>
<dbReference type="InterPro" id="IPR015202">
    <property type="entry name" value="GO-like_E_set"/>
</dbReference>
<evidence type="ECO:0000313" key="4">
    <source>
        <dbReference type="EMBL" id="WVZ54188.1"/>
    </source>
</evidence>
<dbReference type="InterPro" id="IPR009880">
    <property type="entry name" value="Glyoxal_oxidase_N"/>
</dbReference>
<sequence>MTPCCHCSPRDVLHRPPIRFSSPGVVPSLLTQCQDSERLEELSDLTVVCGGAHHLALRNSTSLPADRTCARVAPTDPDPVWAIEEMPVGRVMGDMVLLPTGDVLIVNGAAHGTAGGPVTVPVLYRPDAELGDRFEALAASAIPRMYHSSAALDTYGRVLVGGSNPHVGYVFANTMYPTELSLEAFLPPYMNPRLDSVRPRLLAAPPEVGYGEATAVRFALPVRAGDDGDTAAEGSAALGEVRVAAVAPAFATHSFGMNQRVVELGVGRVARLDIGVYEAEVAAPPTPGIAPPGYYLWFVVHAGVPSSAAWDDMRQEAPFLLLHSEAQGNASSMVPSVHVASKTTHLQARMEGRAHQTPSPFVVALPLLPTGDHLLLHRGI</sequence>
<feature type="domain" description="Galactose oxidase-like Early set" evidence="3">
    <location>
        <begin position="198"/>
        <end position="310"/>
    </location>
</feature>